<proteinExistence type="predicted"/>
<gene>
    <name evidence="2" type="ORF">GPECTOR_522g509</name>
</gene>
<sequence>MTLDRVWPHVYNVLQMLCGPGPASAVLDELVLSFKEGGATELLFLALLAAKDEAGSWEEALSMFNWLRQVARSELCRSPDLYRIMYEVLVVRGGVDGLAHAIALCREAHAQGVLHWFTRPAPLPSAATPPPGSPRSPSASAGSPSPSAAGPPGHVVLLEGISRVETVVTLLSWLAEVRDAAAAGIRLPGPWVDIVAPDASEAAGAAAGGGGGAMAGGLEGETVRPAVALVLEGRIGELLGVGPESGPEHRSLFPLHGRVRFYPTLEALRPGLVRVEAESLYEAMGLGTGLGGPMGHQQPAA</sequence>
<accession>A0A150FUQ7</accession>
<dbReference type="STRING" id="33097.A0A150FUQ7"/>
<dbReference type="EMBL" id="LSYV01000519">
    <property type="protein sequence ID" value="KXZ41361.1"/>
    <property type="molecule type" value="Genomic_DNA"/>
</dbReference>
<protein>
    <submittedName>
        <fullName evidence="2">Uncharacterized protein</fullName>
    </submittedName>
</protein>
<dbReference type="OrthoDB" id="185373at2759"/>
<evidence type="ECO:0000313" key="2">
    <source>
        <dbReference type="EMBL" id="KXZ41361.1"/>
    </source>
</evidence>
<reference evidence="3" key="1">
    <citation type="journal article" date="2016" name="Nat. Commun.">
        <title>The Gonium pectorale genome demonstrates co-option of cell cycle regulation during the evolution of multicellularity.</title>
        <authorList>
            <person name="Hanschen E.R."/>
            <person name="Marriage T.N."/>
            <person name="Ferris P.J."/>
            <person name="Hamaji T."/>
            <person name="Toyoda A."/>
            <person name="Fujiyama A."/>
            <person name="Neme R."/>
            <person name="Noguchi H."/>
            <person name="Minakuchi Y."/>
            <person name="Suzuki M."/>
            <person name="Kawai-Toyooka H."/>
            <person name="Smith D.R."/>
            <person name="Sparks H."/>
            <person name="Anderson J."/>
            <person name="Bakaric R."/>
            <person name="Luria V."/>
            <person name="Karger A."/>
            <person name="Kirschner M.W."/>
            <person name="Durand P.M."/>
            <person name="Michod R.E."/>
            <person name="Nozaki H."/>
            <person name="Olson B.J."/>
        </authorList>
    </citation>
    <scope>NUCLEOTIDE SEQUENCE [LARGE SCALE GENOMIC DNA]</scope>
    <source>
        <strain evidence="3">NIES-2863</strain>
    </source>
</reference>
<comment type="caution">
    <text evidence="2">The sequence shown here is derived from an EMBL/GenBank/DDBJ whole genome shotgun (WGS) entry which is preliminary data.</text>
</comment>
<organism evidence="2 3">
    <name type="scientific">Gonium pectorale</name>
    <name type="common">Green alga</name>
    <dbReference type="NCBI Taxonomy" id="33097"/>
    <lineage>
        <taxon>Eukaryota</taxon>
        <taxon>Viridiplantae</taxon>
        <taxon>Chlorophyta</taxon>
        <taxon>core chlorophytes</taxon>
        <taxon>Chlorophyceae</taxon>
        <taxon>CS clade</taxon>
        <taxon>Chlamydomonadales</taxon>
        <taxon>Volvocaceae</taxon>
        <taxon>Gonium</taxon>
    </lineage>
</organism>
<name>A0A150FUQ7_GONPE</name>
<feature type="compositionally biased region" description="Pro residues" evidence="1">
    <location>
        <begin position="124"/>
        <end position="134"/>
    </location>
</feature>
<dbReference type="Proteomes" id="UP000075714">
    <property type="component" value="Unassembled WGS sequence"/>
</dbReference>
<feature type="compositionally biased region" description="Low complexity" evidence="1">
    <location>
        <begin position="135"/>
        <end position="150"/>
    </location>
</feature>
<evidence type="ECO:0000256" key="1">
    <source>
        <dbReference type="SAM" id="MobiDB-lite"/>
    </source>
</evidence>
<feature type="region of interest" description="Disordered" evidence="1">
    <location>
        <begin position="124"/>
        <end position="150"/>
    </location>
</feature>
<dbReference type="AlphaFoldDB" id="A0A150FUQ7"/>
<evidence type="ECO:0000313" key="3">
    <source>
        <dbReference type="Proteomes" id="UP000075714"/>
    </source>
</evidence>
<keyword evidence="3" id="KW-1185">Reference proteome</keyword>